<dbReference type="RefSeq" id="WP_092083991.1">
    <property type="nucleotide sequence ID" value="NZ_FMZW01000017.1"/>
</dbReference>
<dbReference type="EMBL" id="FMZW01000017">
    <property type="protein sequence ID" value="SDD93892.1"/>
    <property type="molecule type" value="Genomic_DNA"/>
</dbReference>
<dbReference type="Proteomes" id="UP000199245">
    <property type="component" value="Unassembled WGS sequence"/>
</dbReference>
<organism evidence="2 3">
    <name type="scientific">Bradyrhizobium brasilense</name>
    <dbReference type="NCBI Taxonomy" id="1419277"/>
    <lineage>
        <taxon>Bacteria</taxon>
        <taxon>Pseudomonadati</taxon>
        <taxon>Pseudomonadota</taxon>
        <taxon>Alphaproteobacteria</taxon>
        <taxon>Hyphomicrobiales</taxon>
        <taxon>Nitrobacteraceae</taxon>
        <taxon>Bradyrhizobium</taxon>
    </lineage>
</organism>
<keyword evidence="1" id="KW-1133">Transmembrane helix</keyword>
<gene>
    <name evidence="2" type="ORF">SAMN05216337_101796</name>
</gene>
<name>A0A1G6YUD6_9BRAD</name>
<dbReference type="InterPro" id="IPR055644">
    <property type="entry name" value="DUF7220"/>
</dbReference>
<feature type="transmembrane region" description="Helical" evidence="1">
    <location>
        <begin position="12"/>
        <end position="35"/>
    </location>
</feature>
<keyword evidence="1" id="KW-0812">Transmembrane</keyword>
<dbReference type="AlphaFoldDB" id="A0A1G6YUD6"/>
<dbReference type="Pfam" id="PF23858">
    <property type="entry name" value="DUF7220"/>
    <property type="match status" value="1"/>
</dbReference>
<evidence type="ECO:0000313" key="2">
    <source>
        <dbReference type="EMBL" id="SDD93892.1"/>
    </source>
</evidence>
<sequence>MKQSRFMSALETTLSTATGFFLSLFLQWLVLPLLVGVPIPLHTNLAFASIMTVASLLRGFVMRRVFEALHIRRPLSPFMLAAIAERYRQIEQEGWTVDHDDDHSEGQLAAAGGAYAMYAGCNLPVAPHEWPWAARWWKQAGFRRDLVKAAALIIAEGEKFDRNRKRGGADART</sequence>
<reference evidence="2 3" key="1">
    <citation type="submission" date="2016-10" db="EMBL/GenBank/DDBJ databases">
        <authorList>
            <person name="de Groot N.N."/>
        </authorList>
    </citation>
    <scope>NUCLEOTIDE SEQUENCE [LARGE SCALE GENOMIC DNA]</scope>
    <source>
        <strain evidence="2 3">R5</strain>
    </source>
</reference>
<evidence type="ECO:0000313" key="3">
    <source>
        <dbReference type="Proteomes" id="UP000199245"/>
    </source>
</evidence>
<feature type="transmembrane region" description="Helical" evidence="1">
    <location>
        <begin position="41"/>
        <end position="61"/>
    </location>
</feature>
<accession>A0A1G6YUD6</accession>
<protein>
    <submittedName>
        <fullName evidence="2">Uncharacterized protein</fullName>
    </submittedName>
</protein>
<proteinExistence type="predicted"/>
<keyword evidence="1" id="KW-0472">Membrane</keyword>
<evidence type="ECO:0000256" key="1">
    <source>
        <dbReference type="SAM" id="Phobius"/>
    </source>
</evidence>